<dbReference type="Proteomes" id="UP001224775">
    <property type="component" value="Unassembled WGS sequence"/>
</dbReference>
<dbReference type="EMBL" id="JATAAI010000003">
    <property type="protein sequence ID" value="KAK1747179.1"/>
    <property type="molecule type" value="Genomic_DNA"/>
</dbReference>
<evidence type="ECO:0000313" key="2">
    <source>
        <dbReference type="Proteomes" id="UP001224775"/>
    </source>
</evidence>
<organism evidence="1 2">
    <name type="scientific">Skeletonema marinoi</name>
    <dbReference type="NCBI Taxonomy" id="267567"/>
    <lineage>
        <taxon>Eukaryota</taxon>
        <taxon>Sar</taxon>
        <taxon>Stramenopiles</taxon>
        <taxon>Ochrophyta</taxon>
        <taxon>Bacillariophyta</taxon>
        <taxon>Coscinodiscophyceae</taxon>
        <taxon>Thalassiosirophycidae</taxon>
        <taxon>Thalassiosirales</taxon>
        <taxon>Skeletonemataceae</taxon>
        <taxon>Skeletonema</taxon>
        <taxon>Skeletonema marinoi-dohrnii complex</taxon>
    </lineage>
</organism>
<proteinExistence type="predicted"/>
<comment type="caution">
    <text evidence="1">The sequence shown here is derived from an EMBL/GenBank/DDBJ whole genome shotgun (WGS) entry which is preliminary data.</text>
</comment>
<dbReference type="AlphaFoldDB" id="A0AAD9DIB8"/>
<protein>
    <submittedName>
        <fullName evidence="1">Uncharacterized protein</fullName>
    </submittedName>
</protein>
<keyword evidence="2" id="KW-1185">Reference proteome</keyword>
<sequence>MKHWIIAAKLGDDQSLKSIKGCFTAGLISKDVFAEALRACQAVINETKSLQREADVQKLNAAGLAR</sequence>
<accession>A0AAD9DIB8</accession>
<reference evidence="1" key="1">
    <citation type="submission" date="2023-06" db="EMBL/GenBank/DDBJ databases">
        <title>Survivors Of The Sea: Transcriptome response of Skeletonema marinoi to long-term dormancy.</title>
        <authorList>
            <person name="Pinder M.I.M."/>
            <person name="Kourtchenko O."/>
            <person name="Robertson E.K."/>
            <person name="Larsson T."/>
            <person name="Maumus F."/>
            <person name="Osuna-Cruz C.M."/>
            <person name="Vancaester E."/>
            <person name="Stenow R."/>
            <person name="Vandepoele K."/>
            <person name="Ploug H."/>
            <person name="Bruchert V."/>
            <person name="Godhe A."/>
            <person name="Topel M."/>
        </authorList>
    </citation>
    <scope>NUCLEOTIDE SEQUENCE</scope>
    <source>
        <strain evidence="1">R05AC</strain>
    </source>
</reference>
<evidence type="ECO:0000313" key="1">
    <source>
        <dbReference type="EMBL" id="KAK1747179.1"/>
    </source>
</evidence>
<gene>
    <name evidence="1" type="ORF">QTG54_002523</name>
</gene>
<name>A0AAD9DIB8_9STRA</name>